<dbReference type="Proteomes" id="UP000288805">
    <property type="component" value="Unassembled WGS sequence"/>
</dbReference>
<evidence type="ECO:0000256" key="1">
    <source>
        <dbReference type="ARBA" id="ARBA00007727"/>
    </source>
</evidence>
<name>A0A438EAD2_VITVI</name>
<reference evidence="3 4" key="1">
    <citation type="journal article" date="2018" name="PLoS Genet.">
        <title>Population sequencing reveals clonal diversity and ancestral inbreeding in the grapevine cultivar Chardonnay.</title>
        <authorList>
            <person name="Roach M.J."/>
            <person name="Johnson D.L."/>
            <person name="Bohlmann J."/>
            <person name="van Vuuren H.J."/>
            <person name="Jones S.J."/>
            <person name="Pretorius I.S."/>
            <person name="Schmidt S.A."/>
            <person name="Borneman A.R."/>
        </authorList>
    </citation>
    <scope>NUCLEOTIDE SEQUENCE [LARGE SCALE GENOMIC DNA]</scope>
    <source>
        <strain evidence="4">cv. Chardonnay</strain>
        <tissue evidence="3">Leaf</tissue>
    </source>
</reference>
<dbReference type="GO" id="GO:0016413">
    <property type="term" value="F:O-acetyltransferase activity"/>
    <property type="evidence" value="ECO:0007669"/>
    <property type="project" value="InterPro"/>
</dbReference>
<dbReference type="EMBL" id="QGNW01001343">
    <property type="protein sequence ID" value="RVW44755.1"/>
    <property type="molecule type" value="Genomic_DNA"/>
</dbReference>
<dbReference type="InterPro" id="IPR029962">
    <property type="entry name" value="TBL"/>
</dbReference>
<comment type="caution">
    <text evidence="3">The sequence shown here is derived from an EMBL/GenBank/DDBJ whole genome shotgun (WGS) entry which is preliminary data.</text>
</comment>
<dbReference type="PANTHER" id="PTHR32285">
    <property type="entry name" value="PROTEIN TRICHOME BIREFRINGENCE-LIKE 9-RELATED"/>
    <property type="match status" value="1"/>
</dbReference>
<evidence type="ECO:0000259" key="2">
    <source>
        <dbReference type="Pfam" id="PF13839"/>
    </source>
</evidence>
<gene>
    <name evidence="3" type="primary">TBL19_1</name>
    <name evidence="3" type="ORF">CK203_081814</name>
</gene>
<proteinExistence type="inferred from homology"/>
<protein>
    <submittedName>
        <fullName evidence="3">Protein trichome birefringence-like 19</fullName>
    </submittedName>
</protein>
<accession>A0A438EAD2</accession>
<dbReference type="InterPro" id="IPR026057">
    <property type="entry name" value="TBL_C"/>
</dbReference>
<comment type="similarity">
    <text evidence="1">Belongs to the PC-esterase family. TBL subfamily.</text>
</comment>
<organism evidence="3 4">
    <name type="scientific">Vitis vinifera</name>
    <name type="common">Grape</name>
    <dbReference type="NCBI Taxonomy" id="29760"/>
    <lineage>
        <taxon>Eukaryota</taxon>
        <taxon>Viridiplantae</taxon>
        <taxon>Streptophyta</taxon>
        <taxon>Embryophyta</taxon>
        <taxon>Tracheophyta</taxon>
        <taxon>Spermatophyta</taxon>
        <taxon>Magnoliopsida</taxon>
        <taxon>eudicotyledons</taxon>
        <taxon>Gunneridae</taxon>
        <taxon>Pentapetalae</taxon>
        <taxon>rosids</taxon>
        <taxon>Vitales</taxon>
        <taxon>Vitaceae</taxon>
        <taxon>Viteae</taxon>
        <taxon>Vitis</taxon>
    </lineage>
</organism>
<sequence length="95" mass="10962">MRLGGLYPEMYSTQVEELKVAEKLGRKRGLKFRLLDTTEAMVVRPDGHPSYYAKRVDENVTRSDCVHWCLPGPIDTWNEFLLQMLKMEGDSSLGR</sequence>
<dbReference type="PANTHER" id="PTHR32285:SF13">
    <property type="entry name" value="TRICHOME BIREFRINGENCE-LIKE N-TERMINAL DOMAIN-CONTAINING PROTEIN"/>
    <property type="match status" value="1"/>
</dbReference>
<feature type="domain" description="Trichome birefringence-like C-terminal" evidence="2">
    <location>
        <begin position="4"/>
        <end position="84"/>
    </location>
</feature>
<evidence type="ECO:0000313" key="3">
    <source>
        <dbReference type="EMBL" id="RVW44755.1"/>
    </source>
</evidence>
<evidence type="ECO:0000313" key="4">
    <source>
        <dbReference type="Proteomes" id="UP000288805"/>
    </source>
</evidence>
<dbReference type="AlphaFoldDB" id="A0A438EAD2"/>
<dbReference type="Pfam" id="PF13839">
    <property type="entry name" value="PC-Esterase"/>
    <property type="match status" value="1"/>
</dbReference>